<sequence length="85" mass="9375">MSIDSKEPKKVSFVQIESEGTQVVFGLPPYMSAKNWALLVGDKTEGAVKKDLQTGAIARYQPVEGGRVYVNVLKEMQRAETAPDF</sequence>
<gene>
    <name evidence="1" type="ORF">ACFQ45_13085</name>
</gene>
<comment type="caution">
    <text evidence="1">The sequence shown here is derived from an EMBL/GenBank/DDBJ whole genome shotgun (WGS) entry which is preliminary data.</text>
</comment>
<keyword evidence="2" id="KW-1185">Reference proteome</keyword>
<dbReference type="RefSeq" id="WP_377368396.1">
    <property type="nucleotide sequence ID" value="NZ_JBHTMN010000014.1"/>
</dbReference>
<dbReference type="EMBL" id="JBHTMN010000014">
    <property type="protein sequence ID" value="MFD1384306.1"/>
    <property type="molecule type" value="Genomic_DNA"/>
</dbReference>
<evidence type="ECO:0000313" key="2">
    <source>
        <dbReference type="Proteomes" id="UP001597059"/>
    </source>
</evidence>
<protein>
    <submittedName>
        <fullName evidence="1">Uncharacterized protein</fullName>
    </submittedName>
</protein>
<accession>A0ABW4B321</accession>
<dbReference type="Proteomes" id="UP001597059">
    <property type="component" value="Unassembled WGS sequence"/>
</dbReference>
<proteinExistence type="predicted"/>
<evidence type="ECO:0000313" key="1">
    <source>
        <dbReference type="EMBL" id="MFD1384306.1"/>
    </source>
</evidence>
<name>A0ABW4B321_9GAMM</name>
<reference evidence="2" key="1">
    <citation type="journal article" date="2019" name="Int. J. Syst. Evol. Microbiol.">
        <title>The Global Catalogue of Microorganisms (GCM) 10K type strain sequencing project: providing services to taxonomists for standard genome sequencing and annotation.</title>
        <authorList>
            <consortium name="The Broad Institute Genomics Platform"/>
            <consortium name="The Broad Institute Genome Sequencing Center for Infectious Disease"/>
            <person name="Wu L."/>
            <person name="Ma J."/>
        </authorList>
    </citation>
    <scope>NUCLEOTIDE SEQUENCE [LARGE SCALE GENOMIC DNA]</scope>
    <source>
        <strain evidence="2">JCM 30774</strain>
    </source>
</reference>
<organism evidence="1 2">
    <name type="scientific">Rhodanobacter aciditrophus</name>
    <dbReference type="NCBI Taxonomy" id="1623218"/>
    <lineage>
        <taxon>Bacteria</taxon>
        <taxon>Pseudomonadati</taxon>
        <taxon>Pseudomonadota</taxon>
        <taxon>Gammaproteobacteria</taxon>
        <taxon>Lysobacterales</taxon>
        <taxon>Rhodanobacteraceae</taxon>
        <taxon>Rhodanobacter</taxon>
    </lineage>
</organism>